<keyword evidence="3" id="KW-0732">Signal</keyword>
<keyword evidence="6" id="KW-1185">Reference proteome</keyword>
<accession>A0ABR4LHH4</accession>
<evidence type="ECO:0000313" key="6">
    <source>
        <dbReference type="Proteomes" id="UP001610432"/>
    </source>
</evidence>
<dbReference type="PANTHER" id="PTHR42091">
    <property type="entry name" value="CONSERVED GLYCINE-RICH PROTEIN (AFU_ORTHOLOGUE AFUA_7G02440)"/>
    <property type="match status" value="1"/>
</dbReference>
<gene>
    <name evidence="5" type="ORF">BJX67DRAFT_384183</name>
</gene>
<keyword evidence="2" id="KW-0812">Transmembrane</keyword>
<dbReference type="Proteomes" id="UP001610432">
    <property type="component" value="Unassembled WGS sequence"/>
</dbReference>
<feature type="compositionally biased region" description="Low complexity" evidence="1">
    <location>
        <begin position="62"/>
        <end position="74"/>
    </location>
</feature>
<proteinExistence type="predicted"/>
<protein>
    <recommendedName>
        <fullName evidence="4">DUF7732 domain-containing protein</fullName>
    </recommendedName>
</protein>
<feature type="chain" id="PRO_5046500157" description="DUF7732 domain-containing protein" evidence="3">
    <location>
        <begin position="24"/>
        <end position="374"/>
    </location>
</feature>
<dbReference type="RefSeq" id="XP_070882982.1">
    <property type="nucleotide sequence ID" value="XM_071033615.1"/>
</dbReference>
<sequence length="374" mass="40164">MVLTLRVATLLVALFFLVGVSLAVESSSTDPSLSALTSRFANGLKTFWKRRRGGWGSDSDSDSPSSSGSNSGGYEDYGDDSSTGGGGGDDGGWYTCYRPMNITREARNDGSYGDYYSVGNGHYTSNKGGYTPEGSGTPPRWDNSSGKWVALSYYESSYLSDPEVISYLGGASVPYLSGEDSPNGMHPEQFIDLPFETVPGDYLPDGQCAVPNSSYAYRYKAKFNWTSISMEEENYGEYVTRFIPVYCTCALYTPCGCDDFHQNTSFVPRLLQELGLYMSPRNVSDLCSIDIKGETALLVNGSLANGSTKADRTVSRLTETVSTTVSTRCLAGTGAPDEVSGAHGLVEPSQRAFGLAWTGVIGFAVLLGMCLVLL</sequence>
<evidence type="ECO:0000256" key="1">
    <source>
        <dbReference type="SAM" id="MobiDB-lite"/>
    </source>
</evidence>
<evidence type="ECO:0000259" key="4">
    <source>
        <dbReference type="Pfam" id="PF24866"/>
    </source>
</evidence>
<evidence type="ECO:0000256" key="3">
    <source>
        <dbReference type="SAM" id="SignalP"/>
    </source>
</evidence>
<organism evidence="5 6">
    <name type="scientific">Aspergillus lucknowensis</name>
    <dbReference type="NCBI Taxonomy" id="176173"/>
    <lineage>
        <taxon>Eukaryota</taxon>
        <taxon>Fungi</taxon>
        <taxon>Dikarya</taxon>
        <taxon>Ascomycota</taxon>
        <taxon>Pezizomycotina</taxon>
        <taxon>Eurotiomycetes</taxon>
        <taxon>Eurotiomycetidae</taxon>
        <taxon>Eurotiales</taxon>
        <taxon>Aspergillaceae</taxon>
        <taxon>Aspergillus</taxon>
        <taxon>Aspergillus subgen. Nidulantes</taxon>
    </lineage>
</organism>
<feature type="region of interest" description="Disordered" evidence="1">
    <location>
        <begin position="53"/>
        <end position="88"/>
    </location>
</feature>
<dbReference type="Pfam" id="PF24866">
    <property type="entry name" value="DUF7732"/>
    <property type="match status" value="1"/>
</dbReference>
<name>A0ABR4LHH4_9EURO</name>
<feature type="domain" description="DUF7732" evidence="4">
    <location>
        <begin position="167"/>
        <end position="306"/>
    </location>
</feature>
<comment type="caution">
    <text evidence="5">The sequence shown here is derived from an EMBL/GenBank/DDBJ whole genome shotgun (WGS) entry which is preliminary data.</text>
</comment>
<keyword evidence="2" id="KW-0472">Membrane</keyword>
<evidence type="ECO:0000256" key="2">
    <source>
        <dbReference type="SAM" id="Phobius"/>
    </source>
</evidence>
<evidence type="ECO:0000313" key="5">
    <source>
        <dbReference type="EMBL" id="KAL2864003.1"/>
    </source>
</evidence>
<dbReference type="EMBL" id="JBFXLQ010000045">
    <property type="protein sequence ID" value="KAL2864003.1"/>
    <property type="molecule type" value="Genomic_DNA"/>
</dbReference>
<dbReference type="GeneID" id="98148687"/>
<reference evidence="5 6" key="1">
    <citation type="submission" date="2024-07" db="EMBL/GenBank/DDBJ databases">
        <title>Section-level genome sequencing and comparative genomics of Aspergillus sections Usti and Cavernicolus.</title>
        <authorList>
            <consortium name="Lawrence Berkeley National Laboratory"/>
            <person name="Nybo J.L."/>
            <person name="Vesth T.C."/>
            <person name="Theobald S."/>
            <person name="Frisvad J.C."/>
            <person name="Larsen T.O."/>
            <person name="Kjaerboelling I."/>
            <person name="Rothschild-Mancinelli K."/>
            <person name="Lyhne E.K."/>
            <person name="Kogle M.E."/>
            <person name="Barry K."/>
            <person name="Clum A."/>
            <person name="Na H."/>
            <person name="Ledsgaard L."/>
            <person name="Lin J."/>
            <person name="Lipzen A."/>
            <person name="Kuo A."/>
            <person name="Riley R."/>
            <person name="Mondo S."/>
            <person name="Labutti K."/>
            <person name="Haridas S."/>
            <person name="Pangalinan J."/>
            <person name="Salamov A.A."/>
            <person name="Simmons B.A."/>
            <person name="Magnuson J.K."/>
            <person name="Chen J."/>
            <person name="Drula E."/>
            <person name="Henrissat B."/>
            <person name="Wiebenga A."/>
            <person name="Lubbers R.J."/>
            <person name="Gomes A.C."/>
            <person name="Macurrencykelacurrency M.R."/>
            <person name="Stajich J."/>
            <person name="Grigoriev I.V."/>
            <person name="Mortensen U.H."/>
            <person name="De Vries R.P."/>
            <person name="Baker S.E."/>
            <person name="Andersen M.R."/>
        </authorList>
    </citation>
    <scope>NUCLEOTIDE SEQUENCE [LARGE SCALE GENOMIC DNA]</scope>
    <source>
        <strain evidence="5 6">CBS 449.75</strain>
    </source>
</reference>
<keyword evidence="2" id="KW-1133">Transmembrane helix</keyword>
<dbReference type="PANTHER" id="PTHR42091:SF1">
    <property type="entry name" value="CONSERVED GLYCINE-RICH PROTEIN (AFU_ORTHOLOGUE AFUA_7G02440)"/>
    <property type="match status" value="1"/>
</dbReference>
<feature type="signal peptide" evidence="3">
    <location>
        <begin position="1"/>
        <end position="23"/>
    </location>
</feature>
<feature type="transmembrane region" description="Helical" evidence="2">
    <location>
        <begin position="352"/>
        <end position="373"/>
    </location>
</feature>
<dbReference type="InterPro" id="IPR056634">
    <property type="entry name" value="DUF7732"/>
</dbReference>